<dbReference type="eggNOG" id="ENOG502QUYV">
    <property type="taxonomic scope" value="Eukaryota"/>
</dbReference>
<feature type="compositionally biased region" description="Polar residues" evidence="6">
    <location>
        <begin position="1"/>
        <end position="11"/>
    </location>
</feature>
<accession>T1J2Z6</accession>
<organism evidence="8 9">
    <name type="scientific">Strigamia maritima</name>
    <name type="common">European centipede</name>
    <name type="synonym">Geophilus maritimus</name>
    <dbReference type="NCBI Taxonomy" id="126957"/>
    <lineage>
        <taxon>Eukaryota</taxon>
        <taxon>Metazoa</taxon>
        <taxon>Ecdysozoa</taxon>
        <taxon>Arthropoda</taxon>
        <taxon>Myriapoda</taxon>
        <taxon>Chilopoda</taxon>
        <taxon>Pleurostigmophora</taxon>
        <taxon>Geophilomorpha</taxon>
        <taxon>Linotaeniidae</taxon>
        <taxon>Strigamia</taxon>
    </lineage>
</organism>
<dbReference type="EnsemblMetazoa" id="SMAR007951-RA">
    <property type="protein sequence ID" value="SMAR007951-PA"/>
    <property type="gene ID" value="SMAR007951"/>
</dbReference>
<feature type="compositionally biased region" description="Basic and acidic residues" evidence="6">
    <location>
        <begin position="204"/>
        <end position="218"/>
    </location>
</feature>
<feature type="compositionally biased region" description="Gly residues" evidence="6">
    <location>
        <begin position="237"/>
        <end position="246"/>
    </location>
</feature>
<evidence type="ECO:0000256" key="3">
    <source>
        <dbReference type="ARBA" id="ARBA00022771"/>
    </source>
</evidence>
<dbReference type="PANTHER" id="PTHR12522:SF4">
    <property type="entry name" value="ZINC FINGER PROTEIN ELBOW"/>
    <property type="match status" value="1"/>
</dbReference>
<dbReference type="Gene3D" id="3.30.160.60">
    <property type="entry name" value="Classic Zinc Finger"/>
    <property type="match status" value="1"/>
</dbReference>
<evidence type="ECO:0000313" key="9">
    <source>
        <dbReference type="Proteomes" id="UP000014500"/>
    </source>
</evidence>
<evidence type="ECO:0000256" key="6">
    <source>
        <dbReference type="SAM" id="MobiDB-lite"/>
    </source>
</evidence>
<proteinExistence type="inferred from homology"/>
<dbReference type="SUPFAM" id="SSF57667">
    <property type="entry name" value="beta-beta-alpha zinc fingers"/>
    <property type="match status" value="1"/>
</dbReference>
<dbReference type="PANTHER" id="PTHR12522">
    <property type="entry name" value="ZINC-FINGER PROTEIN NOLZ1-RELATED"/>
    <property type="match status" value="1"/>
</dbReference>
<dbReference type="PhylomeDB" id="T1J2Z6"/>
<comment type="similarity">
    <text evidence="1">Belongs to the Elbow/Noc family.</text>
</comment>
<protein>
    <recommendedName>
        <fullName evidence="7">C2H2-type domain-containing protein</fullName>
    </recommendedName>
</protein>
<keyword evidence="9" id="KW-1185">Reference proteome</keyword>
<evidence type="ECO:0000256" key="1">
    <source>
        <dbReference type="ARBA" id="ARBA00010144"/>
    </source>
</evidence>
<dbReference type="AlphaFoldDB" id="T1J2Z6"/>
<sequence length="612" mass="64750">MMSLVTDSANRNEPAAPCSSSIGRAGRHISSESRFPWRRRLVAESRSCVGRPKTKKRLARHLIARPVADEQRDASPRYQLGAPCYLQRARFRVPLIALATNRRIVREAEQQLAAMLTSGSNQYLRPEYLSPLPTTLDAKKSPLALLAQTCSNIGADTPNSKPLILPAEKPKETSSSSNGALAGEKHRDKTSPSPGDKSSFKPYESIKKEESSEGDKSGFRTPTSNKSASPAVSVGSSAGGNNGGNGASTTGKNTPNTTSNDGNCSSSKPSSESSSVSSAANPLNPSSLHSQHNRISIGCGNMFVEVNHHESAIPKDAGHLPMSAGYKPGQMVASSMLNPLSNCTGCTQVIGHLPVESASPYGHPGVPQKPGYGAGLSPYVAYARVKTATGGTTLVPICRDPYCTNCQLSVQSAQLVGATCPSGCTQCNHEKAAASLVPGTNQLSALSLIPGLNHGMSQLSNSFYSHAMLNSHRPYVCNWIAGDTYCGKRFTTSEELLQHLRTHTNLSASDAASSLSMFNPSLTLPSVSQSLACHMHYSTAPSLTTVAGLHRTYPTSLSPVGSLSSSRYHPYKPQLPPMPGSPMAPLPPHPGLSAYYSPYAMYGQRLGAAVHP</sequence>
<keyword evidence="4" id="KW-0862">Zinc</keyword>
<feature type="compositionally biased region" description="Low complexity" evidence="6">
    <location>
        <begin position="227"/>
        <end position="236"/>
    </location>
</feature>
<dbReference type="GO" id="GO:0008270">
    <property type="term" value="F:zinc ion binding"/>
    <property type="evidence" value="ECO:0007669"/>
    <property type="project" value="UniProtKB-KW"/>
</dbReference>
<evidence type="ECO:0000313" key="8">
    <source>
        <dbReference type="EnsemblMetazoa" id="SMAR007951-PA"/>
    </source>
</evidence>
<dbReference type="STRING" id="126957.T1J2Z6"/>
<dbReference type="OMA" id="SDICVAW"/>
<feature type="compositionally biased region" description="Low complexity" evidence="6">
    <location>
        <begin position="265"/>
        <end position="288"/>
    </location>
</feature>
<keyword evidence="3 5" id="KW-0863">Zinc-finger</keyword>
<dbReference type="PROSITE" id="PS50157">
    <property type="entry name" value="ZINC_FINGER_C2H2_2"/>
    <property type="match status" value="1"/>
</dbReference>
<dbReference type="InterPro" id="IPR013087">
    <property type="entry name" value="Znf_C2H2_type"/>
</dbReference>
<dbReference type="InterPro" id="IPR036236">
    <property type="entry name" value="Znf_C2H2_sf"/>
</dbReference>
<reference evidence="9" key="1">
    <citation type="submission" date="2011-05" db="EMBL/GenBank/DDBJ databases">
        <authorList>
            <person name="Richards S.R."/>
            <person name="Qu J."/>
            <person name="Jiang H."/>
            <person name="Jhangiani S.N."/>
            <person name="Agravi P."/>
            <person name="Goodspeed R."/>
            <person name="Gross S."/>
            <person name="Mandapat C."/>
            <person name="Jackson L."/>
            <person name="Mathew T."/>
            <person name="Pu L."/>
            <person name="Thornton R."/>
            <person name="Saada N."/>
            <person name="Wilczek-Boney K.B."/>
            <person name="Lee S."/>
            <person name="Kovar C."/>
            <person name="Wu Y."/>
            <person name="Scherer S.E."/>
            <person name="Worley K.C."/>
            <person name="Muzny D.M."/>
            <person name="Gibbs R."/>
        </authorList>
    </citation>
    <scope>NUCLEOTIDE SEQUENCE</scope>
    <source>
        <strain evidence="9">Brora</strain>
    </source>
</reference>
<name>T1J2Z6_STRMM</name>
<evidence type="ECO:0000259" key="7">
    <source>
        <dbReference type="PROSITE" id="PS50157"/>
    </source>
</evidence>
<reference evidence="8" key="2">
    <citation type="submission" date="2015-02" db="UniProtKB">
        <authorList>
            <consortium name="EnsemblMetazoa"/>
        </authorList>
    </citation>
    <scope>IDENTIFICATION</scope>
</reference>
<dbReference type="Proteomes" id="UP000014500">
    <property type="component" value="Unassembled WGS sequence"/>
</dbReference>
<evidence type="ECO:0000256" key="4">
    <source>
        <dbReference type="ARBA" id="ARBA00022833"/>
    </source>
</evidence>
<keyword evidence="2" id="KW-0479">Metal-binding</keyword>
<dbReference type="HOGENOM" id="CLU_035082_1_0_1"/>
<feature type="domain" description="C2H2-type" evidence="7">
    <location>
        <begin position="475"/>
        <end position="508"/>
    </location>
</feature>
<evidence type="ECO:0000256" key="5">
    <source>
        <dbReference type="PROSITE-ProRule" id="PRU00042"/>
    </source>
</evidence>
<dbReference type="GO" id="GO:0005634">
    <property type="term" value="C:nucleus"/>
    <property type="evidence" value="ECO:0007669"/>
    <property type="project" value="TreeGrafter"/>
</dbReference>
<feature type="compositionally biased region" description="Polar residues" evidence="6">
    <location>
        <begin position="249"/>
        <end position="264"/>
    </location>
</feature>
<dbReference type="InterPro" id="IPR051520">
    <property type="entry name" value="Elbow/Noc_ZnFinger"/>
</dbReference>
<dbReference type="GO" id="GO:0045892">
    <property type="term" value="P:negative regulation of DNA-templated transcription"/>
    <property type="evidence" value="ECO:0007669"/>
    <property type="project" value="TreeGrafter"/>
</dbReference>
<feature type="region of interest" description="Disordered" evidence="6">
    <location>
        <begin position="1"/>
        <end position="25"/>
    </location>
</feature>
<dbReference type="EMBL" id="JH431816">
    <property type="status" value="NOT_ANNOTATED_CDS"/>
    <property type="molecule type" value="Genomic_DNA"/>
</dbReference>
<evidence type="ECO:0000256" key="2">
    <source>
        <dbReference type="ARBA" id="ARBA00022723"/>
    </source>
</evidence>
<feature type="region of interest" description="Disordered" evidence="6">
    <location>
        <begin position="155"/>
        <end position="292"/>
    </location>
</feature>